<organism evidence="1 2">
    <name type="scientific">Bacillus infantis</name>
    <dbReference type="NCBI Taxonomy" id="324767"/>
    <lineage>
        <taxon>Bacteria</taxon>
        <taxon>Bacillati</taxon>
        <taxon>Bacillota</taxon>
        <taxon>Bacilli</taxon>
        <taxon>Bacillales</taxon>
        <taxon>Bacillaceae</taxon>
        <taxon>Bacillus</taxon>
    </lineage>
</organism>
<dbReference type="Proteomes" id="UP000323732">
    <property type="component" value="Unassembled WGS sequence"/>
</dbReference>
<gene>
    <name evidence="1" type="ORF">FZD47_09775</name>
</gene>
<dbReference type="AlphaFoldDB" id="A0A5D4SN95"/>
<name>A0A5D4SN95_9BACI</name>
<accession>A0A5D4SN95</accession>
<reference evidence="1 2" key="1">
    <citation type="submission" date="2019-08" db="EMBL/GenBank/DDBJ databases">
        <title>Bacillus genomes from the desert of Cuatro Cienegas, Coahuila.</title>
        <authorList>
            <person name="Olmedo-Alvarez G."/>
        </authorList>
    </citation>
    <scope>NUCLEOTIDE SEQUENCE [LARGE SCALE GENOMIC DNA]</scope>
    <source>
        <strain evidence="1 2">CH37_1T</strain>
    </source>
</reference>
<evidence type="ECO:0000313" key="2">
    <source>
        <dbReference type="Proteomes" id="UP000323732"/>
    </source>
</evidence>
<evidence type="ECO:0000313" key="1">
    <source>
        <dbReference type="EMBL" id="TYS63794.1"/>
    </source>
</evidence>
<proteinExistence type="predicted"/>
<protein>
    <submittedName>
        <fullName evidence="1">Alpha-amylase</fullName>
    </submittedName>
</protein>
<sequence>MPDKSRIYEYVYYEGRSKQTFLRQDGNKAYWKNIYSYGGDHESEILYREDENGLYAENVDTRFSFQELKYPIFLGQTWKEDYNGIPLTVKIIEIGKTVKTRAGTFTNVVVTKDSEGTYRHYAENVGPILTDQPALEYGSPLYEELISLKKQRGKVVYWDGMELKSGQIGRLKINKSINLWKREGETLKFVRILKPGEVYRVYSYDSKYGGQYGVGAGYYVTNMKDHIKYETPSKKLLN</sequence>
<dbReference type="EMBL" id="VTES01000003">
    <property type="protein sequence ID" value="TYS63794.1"/>
    <property type="molecule type" value="Genomic_DNA"/>
</dbReference>
<comment type="caution">
    <text evidence="1">The sequence shown here is derived from an EMBL/GenBank/DDBJ whole genome shotgun (WGS) entry which is preliminary data.</text>
</comment>